<protein>
    <submittedName>
        <fullName evidence="5">Rhamnogalacturonan acetylesterase</fullName>
    </submittedName>
</protein>
<name>A0A9D1GGG2_9BACT</name>
<comment type="similarity">
    <text evidence="1">Belongs to the 'GDSL' lipolytic enzyme family.</text>
</comment>
<dbReference type="Pfam" id="PF13472">
    <property type="entry name" value="Lipase_GDSL_2"/>
    <property type="match status" value="1"/>
</dbReference>
<dbReference type="Proteomes" id="UP000886722">
    <property type="component" value="Unassembled WGS sequence"/>
</dbReference>
<proteinExistence type="inferred from homology"/>
<evidence type="ECO:0000313" key="6">
    <source>
        <dbReference type="Proteomes" id="UP000886722"/>
    </source>
</evidence>
<evidence type="ECO:0000256" key="2">
    <source>
        <dbReference type="ARBA" id="ARBA00022801"/>
    </source>
</evidence>
<dbReference type="GO" id="GO:0016788">
    <property type="term" value="F:hydrolase activity, acting on ester bonds"/>
    <property type="evidence" value="ECO:0007669"/>
    <property type="project" value="UniProtKB-ARBA"/>
</dbReference>
<reference evidence="5" key="2">
    <citation type="journal article" date="2021" name="PeerJ">
        <title>Extensive microbial diversity within the chicken gut microbiome revealed by metagenomics and culture.</title>
        <authorList>
            <person name="Gilroy R."/>
            <person name="Ravi A."/>
            <person name="Getino M."/>
            <person name="Pursley I."/>
            <person name="Horton D.L."/>
            <person name="Alikhan N.F."/>
            <person name="Baker D."/>
            <person name="Gharbi K."/>
            <person name="Hall N."/>
            <person name="Watson M."/>
            <person name="Adriaenssens E.M."/>
            <person name="Foster-Nyarko E."/>
            <person name="Jarju S."/>
            <person name="Secka A."/>
            <person name="Antonio M."/>
            <person name="Oren A."/>
            <person name="Chaudhuri R.R."/>
            <person name="La Ragione R."/>
            <person name="Hildebrand F."/>
            <person name="Pallen M.J."/>
        </authorList>
    </citation>
    <scope>NUCLEOTIDE SEQUENCE</scope>
    <source>
        <strain evidence="5">21143</strain>
    </source>
</reference>
<dbReference type="InterPro" id="IPR036514">
    <property type="entry name" value="SGNH_hydro_sf"/>
</dbReference>
<evidence type="ECO:0000313" key="5">
    <source>
        <dbReference type="EMBL" id="HIT40072.1"/>
    </source>
</evidence>
<evidence type="ECO:0000256" key="1">
    <source>
        <dbReference type="ARBA" id="ARBA00008668"/>
    </source>
</evidence>
<evidence type="ECO:0000256" key="3">
    <source>
        <dbReference type="SAM" id="SignalP"/>
    </source>
</evidence>
<dbReference type="InterPro" id="IPR037459">
    <property type="entry name" value="RhgT-like"/>
</dbReference>
<feature type="chain" id="PRO_5039303319" evidence="3">
    <location>
        <begin position="25"/>
        <end position="265"/>
    </location>
</feature>
<evidence type="ECO:0000259" key="4">
    <source>
        <dbReference type="Pfam" id="PF13472"/>
    </source>
</evidence>
<dbReference type="CDD" id="cd01821">
    <property type="entry name" value="Rhamnogalacturan_acetylesterase_like"/>
    <property type="match status" value="1"/>
</dbReference>
<dbReference type="EMBL" id="DVKT01000063">
    <property type="protein sequence ID" value="HIT40072.1"/>
    <property type="molecule type" value="Genomic_DNA"/>
</dbReference>
<gene>
    <name evidence="5" type="ORF">IAD06_08580</name>
</gene>
<dbReference type="SUPFAM" id="SSF52266">
    <property type="entry name" value="SGNH hydrolase"/>
    <property type="match status" value="1"/>
</dbReference>
<dbReference type="PANTHER" id="PTHR43695">
    <property type="entry name" value="PUTATIVE (AFU_ORTHOLOGUE AFUA_2G17250)-RELATED"/>
    <property type="match status" value="1"/>
</dbReference>
<sequence>MKKIAIVLGLLVAAQSFCPSEAYARKEKKDKKTLVYVIGDSTVKNGQGRGDRGQWGWGSFIGEYFDDAKAEVRNRAIGGRSSRTFITEGRWDVVCDSLRKGDYVIIQFGHNDGGELFAGNRPRASLKGFDDRDTTGVVEMTGREETVLTYGAYLRKYIDDARAKGAQPILCTLIPRNRWKNGKVMRDTAHAVWARRVAEEEGVPCIDLNTLIADIYDEMGQEAVKACFTDADWTHTSEKGARINAEVVAGQIAQLKGCKLKKLLE</sequence>
<keyword evidence="2" id="KW-0378">Hydrolase</keyword>
<dbReference type="PANTHER" id="PTHR43695:SF1">
    <property type="entry name" value="RHAMNOGALACTURONAN ACETYLESTERASE"/>
    <property type="match status" value="1"/>
</dbReference>
<reference evidence="5" key="1">
    <citation type="submission" date="2020-10" db="EMBL/GenBank/DDBJ databases">
        <authorList>
            <person name="Gilroy R."/>
        </authorList>
    </citation>
    <scope>NUCLEOTIDE SEQUENCE</scope>
    <source>
        <strain evidence="5">21143</strain>
    </source>
</reference>
<dbReference type="InterPro" id="IPR013830">
    <property type="entry name" value="SGNH_hydro"/>
</dbReference>
<dbReference type="Gene3D" id="3.40.50.1110">
    <property type="entry name" value="SGNH hydrolase"/>
    <property type="match status" value="1"/>
</dbReference>
<feature type="signal peptide" evidence="3">
    <location>
        <begin position="1"/>
        <end position="24"/>
    </location>
</feature>
<organism evidence="5 6">
    <name type="scientific">Candidatus Caccoplasma intestinavium</name>
    <dbReference type="NCBI Taxonomy" id="2840716"/>
    <lineage>
        <taxon>Bacteria</taxon>
        <taxon>Pseudomonadati</taxon>
        <taxon>Bacteroidota</taxon>
        <taxon>Bacteroidia</taxon>
        <taxon>Bacteroidales</taxon>
        <taxon>Bacteroidaceae</taxon>
        <taxon>Bacteroidaceae incertae sedis</taxon>
        <taxon>Candidatus Caccoplasma</taxon>
    </lineage>
</organism>
<accession>A0A9D1GGG2</accession>
<dbReference type="AlphaFoldDB" id="A0A9D1GGG2"/>
<feature type="domain" description="SGNH hydrolase-type esterase" evidence="4">
    <location>
        <begin position="37"/>
        <end position="243"/>
    </location>
</feature>
<comment type="caution">
    <text evidence="5">The sequence shown here is derived from an EMBL/GenBank/DDBJ whole genome shotgun (WGS) entry which is preliminary data.</text>
</comment>
<keyword evidence="3" id="KW-0732">Signal</keyword>